<sequence length="64" mass="6881">MPAVAPPTGPPFAALPRSRRTTPFILLSPSNDSAIPRVELTGRRRSRPSLTERCKAGLTLLDLG</sequence>
<dbReference type="Proteomes" id="UP000239560">
    <property type="component" value="Unassembled WGS sequence"/>
</dbReference>
<evidence type="ECO:0000313" key="2">
    <source>
        <dbReference type="Proteomes" id="UP000239560"/>
    </source>
</evidence>
<protein>
    <submittedName>
        <fullName evidence="1">Uncharacterized protein</fullName>
    </submittedName>
</protein>
<dbReference type="AlphaFoldDB" id="A0A2T0AI97"/>
<gene>
    <name evidence="1" type="ORF">AAT19DRAFT_8780</name>
</gene>
<dbReference type="EMBL" id="LCTV02000001">
    <property type="protein sequence ID" value="PRQ77712.1"/>
    <property type="molecule type" value="Genomic_DNA"/>
</dbReference>
<evidence type="ECO:0000313" key="1">
    <source>
        <dbReference type="EMBL" id="PRQ77712.1"/>
    </source>
</evidence>
<comment type="caution">
    <text evidence="1">The sequence shown here is derived from an EMBL/GenBank/DDBJ whole genome shotgun (WGS) entry which is preliminary data.</text>
</comment>
<organism evidence="1 2">
    <name type="scientific">Rhodotorula toruloides</name>
    <name type="common">Yeast</name>
    <name type="synonym">Rhodosporidium toruloides</name>
    <dbReference type="NCBI Taxonomy" id="5286"/>
    <lineage>
        <taxon>Eukaryota</taxon>
        <taxon>Fungi</taxon>
        <taxon>Dikarya</taxon>
        <taxon>Basidiomycota</taxon>
        <taxon>Pucciniomycotina</taxon>
        <taxon>Microbotryomycetes</taxon>
        <taxon>Sporidiobolales</taxon>
        <taxon>Sporidiobolaceae</taxon>
        <taxon>Rhodotorula</taxon>
    </lineage>
</organism>
<proteinExistence type="predicted"/>
<reference evidence="1 2" key="1">
    <citation type="journal article" date="2018" name="Elife">
        <title>Functional genomics of lipid metabolism in the oleaginous yeast Rhodosporidium toruloides.</title>
        <authorList>
            <person name="Coradetti S.T."/>
            <person name="Pinel D."/>
            <person name="Geiselman G."/>
            <person name="Ito M."/>
            <person name="Mondo S."/>
            <person name="Reilly M.C."/>
            <person name="Cheng Y.F."/>
            <person name="Bauer S."/>
            <person name="Grigoriev I."/>
            <person name="Gladden J.M."/>
            <person name="Simmons B.A."/>
            <person name="Brem R."/>
            <person name="Arkin A.P."/>
            <person name="Skerker J.M."/>
        </authorList>
    </citation>
    <scope>NUCLEOTIDE SEQUENCE [LARGE SCALE GENOMIC DNA]</scope>
    <source>
        <strain evidence="1 2">NBRC 0880</strain>
    </source>
</reference>
<name>A0A2T0AI97_RHOTO</name>
<accession>A0A2T0AI97</accession>